<dbReference type="Proteomes" id="UP001334084">
    <property type="component" value="Chromosome 5"/>
</dbReference>
<dbReference type="GeneID" id="90541233"/>
<evidence type="ECO:0000256" key="2">
    <source>
        <dbReference type="ARBA" id="ARBA00022737"/>
    </source>
</evidence>
<organism evidence="4 5">
    <name type="scientific">Vairimorpha necatrix</name>
    <dbReference type="NCBI Taxonomy" id="6039"/>
    <lineage>
        <taxon>Eukaryota</taxon>
        <taxon>Fungi</taxon>
        <taxon>Fungi incertae sedis</taxon>
        <taxon>Microsporidia</taxon>
        <taxon>Nosematidae</taxon>
        <taxon>Vairimorpha</taxon>
    </lineage>
</organism>
<name>A0AAX4JBY5_9MICR</name>
<dbReference type="RefSeq" id="XP_065329557.1">
    <property type="nucleotide sequence ID" value="XM_065473485.1"/>
</dbReference>
<evidence type="ECO:0000256" key="1">
    <source>
        <dbReference type="ARBA" id="ARBA00022574"/>
    </source>
</evidence>
<protein>
    <submittedName>
        <fullName evidence="4">mRNA export factor (GLE2)</fullName>
    </submittedName>
</protein>
<feature type="repeat" description="WD" evidence="3">
    <location>
        <begin position="96"/>
        <end position="135"/>
    </location>
</feature>
<keyword evidence="1 3" id="KW-0853">WD repeat</keyword>
<gene>
    <name evidence="4" type="ORF">VNE69_05009</name>
</gene>
<proteinExistence type="predicted"/>
<evidence type="ECO:0000313" key="5">
    <source>
        <dbReference type="Proteomes" id="UP001334084"/>
    </source>
</evidence>
<sequence length="317" mass="35099">MISSNAKIYELANPPTDSVSELAFSNHHNMMIASSWDGTISLYNPTIQTGFLKNIPYTKPMLSCAFSKENPVHCFGGSADGNLHFVDLEKNITNNIKAHNDGIRSVKSQYNTVITAYCDKTIKIWDTRSAQCTKTVECDGKIFCMDLQNNLIAYATSTNLLYSSNVNNLDTKKKHTPKFNYMLKCISVGTDEKSVLVGGIEGKCEMINISSYYNGISFRSHRKDLKVFSVNTVGLYPKNPNVLATGGSNGDLIFYDNMSRIKTFSKTEDVPITTGAFNTDGKLYAYCLGDDWATGYDGVYRKTSIKIIGMDSLGIKV</sequence>
<dbReference type="SMART" id="SM00320">
    <property type="entry name" value="WD40"/>
    <property type="match status" value="5"/>
</dbReference>
<dbReference type="InterPro" id="IPR001680">
    <property type="entry name" value="WD40_rpt"/>
</dbReference>
<evidence type="ECO:0000313" key="4">
    <source>
        <dbReference type="EMBL" id="WUR03412.1"/>
    </source>
</evidence>
<dbReference type="Gene3D" id="2.130.10.10">
    <property type="entry name" value="YVTN repeat-like/Quinoprotein amine dehydrogenase"/>
    <property type="match status" value="1"/>
</dbReference>
<dbReference type="AlphaFoldDB" id="A0AAX4JBY5"/>
<keyword evidence="5" id="KW-1185">Reference proteome</keyword>
<dbReference type="SUPFAM" id="SSF50978">
    <property type="entry name" value="WD40 repeat-like"/>
    <property type="match status" value="1"/>
</dbReference>
<dbReference type="InterPro" id="IPR036322">
    <property type="entry name" value="WD40_repeat_dom_sf"/>
</dbReference>
<dbReference type="KEGG" id="vnx:VNE69_05009"/>
<dbReference type="PROSITE" id="PS00678">
    <property type="entry name" value="WD_REPEATS_1"/>
    <property type="match status" value="1"/>
</dbReference>
<accession>A0AAX4JBY5</accession>
<evidence type="ECO:0000256" key="3">
    <source>
        <dbReference type="PROSITE-ProRule" id="PRU00221"/>
    </source>
</evidence>
<dbReference type="Pfam" id="PF00400">
    <property type="entry name" value="WD40"/>
    <property type="match status" value="2"/>
</dbReference>
<dbReference type="PROSITE" id="PS50082">
    <property type="entry name" value="WD_REPEATS_2"/>
    <property type="match status" value="1"/>
</dbReference>
<reference evidence="4" key="1">
    <citation type="journal article" date="2024" name="BMC Genomics">
        <title>Functional annotation of a divergent genome using sequence and structure-based similarity.</title>
        <authorList>
            <person name="Svedberg D."/>
            <person name="Winiger R.R."/>
            <person name="Berg A."/>
            <person name="Sharma H."/>
            <person name="Tellgren-Roth C."/>
            <person name="Debrunner-Vossbrinck B.A."/>
            <person name="Vossbrinck C.R."/>
            <person name="Barandun J."/>
        </authorList>
    </citation>
    <scope>NUCLEOTIDE SEQUENCE</scope>
    <source>
        <strain evidence="4">Illinois isolate</strain>
    </source>
</reference>
<dbReference type="PANTHER" id="PTHR10971">
    <property type="entry name" value="MRNA EXPORT FACTOR AND BUB3"/>
    <property type="match status" value="1"/>
</dbReference>
<dbReference type="EMBL" id="CP142730">
    <property type="protein sequence ID" value="WUR03412.1"/>
    <property type="molecule type" value="Genomic_DNA"/>
</dbReference>
<dbReference type="InterPro" id="IPR015943">
    <property type="entry name" value="WD40/YVTN_repeat-like_dom_sf"/>
</dbReference>
<keyword evidence="2" id="KW-0677">Repeat</keyword>
<dbReference type="InterPro" id="IPR019775">
    <property type="entry name" value="WD40_repeat_CS"/>
</dbReference>